<gene>
    <name evidence="3" type="ORF">TCM_017360</name>
</gene>
<dbReference type="InterPro" id="IPR050951">
    <property type="entry name" value="Retrovirus_Pol_polyprotein"/>
</dbReference>
<evidence type="ECO:0000313" key="4">
    <source>
        <dbReference type="Proteomes" id="UP000026915"/>
    </source>
</evidence>
<name>A0A061EDA3_THECC</name>
<dbReference type="Proteomes" id="UP000026915">
    <property type="component" value="Chromosome 4"/>
</dbReference>
<proteinExistence type="predicted"/>
<dbReference type="InterPro" id="IPR043502">
    <property type="entry name" value="DNA/RNA_pol_sf"/>
</dbReference>
<dbReference type="AlphaFoldDB" id="A0A061EDA3"/>
<dbReference type="PANTHER" id="PTHR37984:SF5">
    <property type="entry name" value="PROTEIN NYNRIN-LIKE"/>
    <property type="match status" value="1"/>
</dbReference>
<keyword evidence="4" id="KW-1185">Reference proteome</keyword>
<dbReference type="EMBL" id="CM001882">
    <property type="protein sequence ID" value="EOY02965.1"/>
    <property type="molecule type" value="Genomic_DNA"/>
</dbReference>
<dbReference type="Pfam" id="PF17919">
    <property type="entry name" value="RT_RNaseH_2"/>
    <property type="match status" value="1"/>
</dbReference>
<reference evidence="3 4" key="1">
    <citation type="journal article" date="2013" name="Genome Biol.">
        <title>The genome sequence of the most widely cultivated cacao type and its use to identify candidate genes regulating pod color.</title>
        <authorList>
            <person name="Motamayor J.C."/>
            <person name="Mockaitis K."/>
            <person name="Schmutz J."/>
            <person name="Haiminen N."/>
            <person name="Iii D.L."/>
            <person name="Cornejo O."/>
            <person name="Findley S.D."/>
            <person name="Zheng P."/>
            <person name="Utro F."/>
            <person name="Royaert S."/>
            <person name="Saski C."/>
            <person name="Jenkins J."/>
            <person name="Podicheti R."/>
            <person name="Zhao M."/>
            <person name="Scheffler B.E."/>
            <person name="Stack J.C."/>
            <person name="Feltus F.A."/>
            <person name="Mustiga G.M."/>
            <person name="Amores F."/>
            <person name="Phillips W."/>
            <person name="Marelli J.P."/>
            <person name="May G.D."/>
            <person name="Shapiro H."/>
            <person name="Ma J."/>
            <person name="Bustamante C.D."/>
            <person name="Schnell R.J."/>
            <person name="Main D."/>
            <person name="Gilbert D."/>
            <person name="Parida L."/>
            <person name="Kuhn D.N."/>
        </authorList>
    </citation>
    <scope>NUCLEOTIDE SEQUENCE [LARGE SCALE GENOMIC DNA]</scope>
    <source>
        <strain evidence="4">cv. Matina 1-6</strain>
    </source>
</reference>
<protein>
    <recommendedName>
        <fullName evidence="2">Reverse transcriptase/retrotransposon-derived protein RNase H-like domain-containing protein</fullName>
    </recommendedName>
</protein>
<accession>A0A061EDA3</accession>
<evidence type="ECO:0000313" key="3">
    <source>
        <dbReference type="EMBL" id="EOY02965.1"/>
    </source>
</evidence>
<dbReference type="OMA" id="ISIPHYR"/>
<keyword evidence="1" id="KW-0511">Multifunctional enzyme</keyword>
<dbReference type="GO" id="GO:0003824">
    <property type="term" value="F:catalytic activity"/>
    <property type="evidence" value="ECO:0007669"/>
    <property type="project" value="UniProtKB-KW"/>
</dbReference>
<sequence length="157" mass="18353">MKELKIENIPIVEEFSNVFLKDLLSLPPNREIDFSIDLVPRTSLIFKAPYKMAPVELKELKEQLFIQKGIHFEWSNDCEKSFKELKKRLVSAFMFTIPTSGKGFVVYSDTSKKRLGCVLIQDDRVIAYASKQLKPYEETYRIHYLELAVVVFALKIW</sequence>
<evidence type="ECO:0000259" key="2">
    <source>
        <dbReference type="Pfam" id="PF17919"/>
    </source>
</evidence>
<organism evidence="3 4">
    <name type="scientific">Theobroma cacao</name>
    <name type="common">Cacao</name>
    <name type="synonym">Cocoa</name>
    <dbReference type="NCBI Taxonomy" id="3641"/>
    <lineage>
        <taxon>Eukaryota</taxon>
        <taxon>Viridiplantae</taxon>
        <taxon>Streptophyta</taxon>
        <taxon>Embryophyta</taxon>
        <taxon>Tracheophyta</taxon>
        <taxon>Spermatophyta</taxon>
        <taxon>Magnoliopsida</taxon>
        <taxon>eudicotyledons</taxon>
        <taxon>Gunneridae</taxon>
        <taxon>Pentapetalae</taxon>
        <taxon>rosids</taxon>
        <taxon>malvids</taxon>
        <taxon>Malvales</taxon>
        <taxon>Malvaceae</taxon>
        <taxon>Byttnerioideae</taxon>
        <taxon>Theobroma</taxon>
    </lineage>
</organism>
<dbReference type="InterPro" id="IPR041577">
    <property type="entry name" value="RT_RNaseH_2"/>
</dbReference>
<dbReference type="HOGENOM" id="CLU_1681070_0_0_1"/>
<evidence type="ECO:0000256" key="1">
    <source>
        <dbReference type="ARBA" id="ARBA00023268"/>
    </source>
</evidence>
<dbReference type="InParanoid" id="A0A061EDA3"/>
<dbReference type="Gramene" id="EOY02965">
    <property type="protein sequence ID" value="EOY02965"/>
    <property type="gene ID" value="TCM_017360"/>
</dbReference>
<feature type="domain" description="Reverse transcriptase/retrotransposon-derived protein RNase H-like" evidence="2">
    <location>
        <begin position="74"/>
        <end position="157"/>
    </location>
</feature>
<dbReference type="eggNOG" id="KOG0017">
    <property type="taxonomic scope" value="Eukaryota"/>
</dbReference>
<dbReference type="PANTHER" id="PTHR37984">
    <property type="entry name" value="PROTEIN CBG26694"/>
    <property type="match status" value="1"/>
</dbReference>
<dbReference type="SUPFAM" id="SSF56672">
    <property type="entry name" value="DNA/RNA polymerases"/>
    <property type="match status" value="1"/>
</dbReference>